<keyword evidence="15 24" id="KW-1133">Transmembrane helix</keyword>
<evidence type="ECO:0000313" key="25">
    <source>
        <dbReference type="EMBL" id="MDX5978947.1"/>
    </source>
</evidence>
<dbReference type="InterPro" id="IPR036945">
    <property type="entry name" value="DAGK_sf"/>
</dbReference>
<evidence type="ECO:0000256" key="11">
    <source>
        <dbReference type="ARBA" id="ARBA00022741"/>
    </source>
</evidence>
<keyword evidence="9 24" id="KW-0812">Transmembrane</keyword>
<feature type="binding site" evidence="21">
    <location>
        <position position="16"/>
    </location>
    <ligand>
        <name>substrate</name>
    </ligand>
</feature>
<feature type="binding site" evidence="23">
    <location>
        <position position="83"/>
    </location>
    <ligand>
        <name>a divalent metal cation</name>
        <dbReference type="ChEBI" id="CHEBI:60240"/>
    </ligand>
</feature>
<dbReference type="EMBL" id="JAWXXT010000001">
    <property type="protein sequence ID" value="MDX5978947.1"/>
    <property type="molecule type" value="Genomic_DNA"/>
</dbReference>
<dbReference type="GO" id="GO:0005886">
    <property type="term" value="C:plasma membrane"/>
    <property type="evidence" value="ECO:0007669"/>
    <property type="project" value="UniProtKB-SubCell"/>
</dbReference>
<dbReference type="AlphaFoldDB" id="A0AAJ2RVZ2"/>
<keyword evidence="18" id="KW-0594">Phospholipid biosynthesis</keyword>
<organism evidence="25 26">
    <name type="scientific">Vreelandella alkaliphila</name>
    <dbReference type="NCBI Taxonomy" id="272774"/>
    <lineage>
        <taxon>Bacteria</taxon>
        <taxon>Pseudomonadati</taxon>
        <taxon>Pseudomonadota</taxon>
        <taxon>Gammaproteobacteria</taxon>
        <taxon>Oceanospirillales</taxon>
        <taxon>Halomonadaceae</taxon>
        <taxon>Vreelandella</taxon>
    </lineage>
</organism>
<evidence type="ECO:0000256" key="17">
    <source>
        <dbReference type="ARBA" id="ARBA00023136"/>
    </source>
</evidence>
<dbReference type="Proteomes" id="UP001276761">
    <property type="component" value="Unassembled WGS sequence"/>
</dbReference>
<evidence type="ECO:0000256" key="18">
    <source>
        <dbReference type="ARBA" id="ARBA00023209"/>
    </source>
</evidence>
<keyword evidence="10 23" id="KW-0479">Metal-binding</keyword>
<evidence type="ECO:0000256" key="12">
    <source>
        <dbReference type="ARBA" id="ARBA00022777"/>
    </source>
</evidence>
<dbReference type="GO" id="GO:0006654">
    <property type="term" value="P:phosphatidic acid biosynthetic process"/>
    <property type="evidence" value="ECO:0007669"/>
    <property type="project" value="InterPro"/>
</dbReference>
<evidence type="ECO:0000256" key="9">
    <source>
        <dbReference type="ARBA" id="ARBA00022692"/>
    </source>
</evidence>
<comment type="subcellular location">
    <subcellularLocation>
        <location evidence="1 24">Cell inner membrane</location>
        <topology evidence="1 24">Multi-pass membrane protein</topology>
    </subcellularLocation>
</comment>
<comment type="catalytic activity">
    <reaction evidence="24">
        <text>a 1,2-diacyl-sn-glycerol + ATP = a 1,2-diacyl-sn-glycero-3-phosphate + ADP + H(+)</text>
        <dbReference type="Rhea" id="RHEA:10272"/>
        <dbReference type="ChEBI" id="CHEBI:15378"/>
        <dbReference type="ChEBI" id="CHEBI:17815"/>
        <dbReference type="ChEBI" id="CHEBI:30616"/>
        <dbReference type="ChEBI" id="CHEBI:58608"/>
        <dbReference type="ChEBI" id="CHEBI:456216"/>
        <dbReference type="EC" id="2.7.1.107"/>
    </reaction>
</comment>
<evidence type="ECO:0000256" key="16">
    <source>
        <dbReference type="ARBA" id="ARBA00023098"/>
    </source>
</evidence>
<evidence type="ECO:0000256" key="19">
    <source>
        <dbReference type="ARBA" id="ARBA00023264"/>
    </source>
</evidence>
<keyword evidence="8 24" id="KW-0808">Transferase</keyword>
<evidence type="ECO:0000256" key="21">
    <source>
        <dbReference type="PIRSR" id="PIRSR600829-2"/>
    </source>
</evidence>
<comment type="caution">
    <text evidence="24">Lacks conserved residue(s) required for the propagation of feature annotation.</text>
</comment>
<keyword evidence="14 23" id="KW-0460">Magnesium</keyword>
<comment type="similarity">
    <text evidence="2 24">Belongs to the bacterial diacylglycerol kinase family.</text>
</comment>
<keyword evidence="12 24" id="KW-0418">Kinase</keyword>
<reference evidence="25" key="1">
    <citation type="submission" date="2023-11" db="EMBL/GenBank/DDBJ databases">
        <title>MicrobeMod: A computational toolkit for identifying prokaryotic methylation and restriction-modification with nanopore sequencing.</title>
        <authorList>
            <person name="Crits-Christoph A."/>
            <person name="Kang S.C."/>
            <person name="Lee H."/>
            <person name="Ostrov N."/>
        </authorList>
    </citation>
    <scope>NUCLEOTIDE SEQUENCE</scope>
    <source>
        <strain evidence="25">ATCC BAA-953</strain>
    </source>
</reference>
<feature type="binding site" evidence="21">
    <location>
        <position position="76"/>
    </location>
    <ligand>
        <name>substrate</name>
    </ligand>
</feature>
<feature type="transmembrane region" description="Helical" evidence="24">
    <location>
        <begin position="103"/>
        <end position="124"/>
    </location>
</feature>
<dbReference type="EC" id="2.7.1.107" evidence="3 24"/>
<evidence type="ECO:0000256" key="5">
    <source>
        <dbReference type="ARBA" id="ARBA00022475"/>
    </source>
</evidence>
<keyword evidence="11 22" id="KW-0547">Nucleotide-binding</keyword>
<evidence type="ECO:0000313" key="26">
    <source>
        <dbReference type="Proteomes" id="UP001276761"/>
    </source>
</evidence>
<keyword evidence="7 24" id="KW-0997">Cell inner membrane</keyword>
<proteinExistence type="inferred from homology"/>
<feature type="binding site" evidence="22">
    <location>
        <position position="16"/>
    </location>
    <ligand>
        <name>ATP</name>
        <dbReference type="ChEBI" id="CHEBI:30616"/>
    </ligand>
</feature>
<dbReference type="PANTHER" id="PTHR34299">
    <property type="entry name" value="DIACYLGLYCEROL KINASE"/>
    <property type="match status" value="1"/>
</dbReference>
<dbReference type="GO" id="GO:0004143">
    <property type="term" value="F:ATP-dependent diacylglycerol kinase activity"/>
    <property type="evidence" value="ECO:0007669"/>
    <property type="project" value="UniProtKB-EC"/>
</dbReference>
<keyword evidence="13 22" id="KW-0067">ATP-binding</keyword>
<evidence type="ECO:0000256" key="14">
    <source>
        <dbReference type="ARBA" id="ARBA00022842"/>
    </source>
</evidence>
<feature type="binding site" evidence="22">
    <location>
        <begin position="101"/>
        <end position="102"/>
    </location>
    <ligand>
        <name>ATP</name>
        <dbReference type="ChEBI" id="CHEBI:30616"/>
    </ligand>
</feature>
<feature type="binding site" evidence="23">
    <location>
        <position position="35"/>
    </location>
    <ligand>
        <name>a divalent metal cation</name>
        <dbReference type="ChEBI" id="CHEBI:60240"/>
    </ligand>
</feature>
<name>A0AAJ2RVZ2_9GAMM</name>
<keyword evidence="19 24" id="KW-1208">Phospholipid metabolism</keyword>
<dbReference type="Pfam" id="PF01219">
    <property type="entry name" value="DAGK_prokar"/>
    <property type="match status" value="1"/>
</dbReference>
<gene>
    <name evidence="25" type="ORF">SIL78_15405</name>
</gene>
<dbReference type="RefSeq" id="WP_232482728.1">
    <property type="nucleotide sequence ID" value="NZ_CANKXH010000002.1"/>
</dbReference>
<comment type="caution">
    <text evidence="25">The sequence shown here is derived from an EMBL/GenBank/DDBJ whole genome shotgun (WGS) entry which is preliminary data.</text>
</comment>
<feature type="binding site" evidence="21">
    <location>
        <begin position="37"/>
        <end position="41"/>
    </location>
    <ligand>
        <name>substrate</name>
    </ligand>
</feature>
<evidence type="ECO:0000256" key="6">
    <source>
        <dbReference type="ARBA" id="ARBA00022516"/>
    </source>
</evidence>
<dbReference type="GO" id="GO:0046872">
    <property type="term" value="F:metal ion binding"/>
    <property type="evidence" value="ECO:0007669"/>
    <property type="project" value="UniProtKB-KW"/>
</dbReference>
<protein>
    <recommendedName>
        <fullName evidence="4 24">Diacylglycerol kinase</fullName>
        <ecNumber evidence="3 24">2.7.1.107</ecNumber>
    </recommendedName>
</protein>
<evidence type="ECO:0000256" key="4">
    <source>
        <dbReference type="ARBA" id="ARBA00017575"/>
    </source>
</evidence>
<evidence type="ECO:0000256" key="1">
    <source>
        <dbReference type="ARBA" id="ARBA00004429"/>
    </source>
</evidence>
<dbReference type="GO" id="GO:0005524">
    <property type="term" value="F:ATP binding"/>
    <property type="evidence" value="ECO:0007669"/>
    <property type="project" value="UniProtKB-KW"/>
</dbReference>
<dbReference type="Gene3D" id="1.10.287.3610">
    <property type="match status" value="1"/>
</dbReference>
<keyword evidence="16 24" id="KW-0443">Lipid metabolism</keyword>
<feature type="binding site" evidence="22">
    <location>
        <position position="83"/>
    </location>
    <ligand>
        <name>ATP</name>
        <dbReference type="ChEBI" id="CHEBI:30616"/>
    </ligand>
</feature>
<keyword evidence="6" id="KW-0444">Lipid biosynthesis</keyword>
<evidence type="ECO:0000256" key="23">
    <source>
        <dbReference type="PIRSR" id="PIRSR600829-4"/>
    </source>
</evidence>
<dbReference type="InterPro" id="IPR033718">
    <property type="entry name" value="DAGK_prok"/>
</dbReference>
<evidence type="ECO:0000256" key="3">
    <source>
        <dbReference type="ARBA" id="ARBA00012133"/>
    </source>
</evidence>
<dbReference type="PANTHER" id="PTHR34299:SF1">
    <property type="entry name" value="DIACYLGLYCEROL KINASE"/>
    <property type="match status" value="1"/>
</dbReference>
<sequence>MPISTTPKRNGTGVKRIFRASINAVSGIKACWVNESAFRQEVMLCLILYPFIFFVNATSVEKALLFSSLTLVVIVELINSAIENTIDRIGLENNELSGRAKDMGAAAVMMTIFMMMGVWLCVLIN</sequence>
<evidence type="ECO:0000256" key="20">
    <source>
        <dbReference type="PIRSR" id="PIRSR600829-1"/>
    </source>
</evidence>
<dbReference type="CDD" id="cd14264">
    <property type="entry name" value="DAGK_IM"/>
    <property type="match status" value="1"/>
</dbReference>
<feature type="binding site" evidence="22">
    <location>
        <position position="35"/>
    </location>
    <ligand>
        <name>ATP</name>
        <dbReference type="ChEBI" id="CHEBI:30616"/>
    </ligand>
</feature>
<evidence type="ECO:0000256" key="24">
    <source>
        <dbReference type="RuleBase" id="RU363065"/>
    </source>
</evidence>
<evidence type="ECO:0000256" key="8">
    <source>
        <dbReference type="ARBA" id="ARBA00022679"/>
    </source>
</evidence>
<dbReference type="InterPro" id="IPR000829">
    <property type="entry name" value="DAGK"/>
</dbReference>
<feature type="transmembrane region" description="Helical" evidence="24">
    <location>
        <begin position="42"/>
        <end position="58"/>
    </location>
</feature>
<feature type="active site" description="Proton acceptor" evidence="20">
    <location>
        <position position="76"/>
    </location>
</feature>
<accession>A0AAJ2RVZ2</accession>
<evidence type="ECO:0000256" key="15">
    <source>
        <dbReference type="ARBA" id="ARBA00022989"/>
    </source>
</evidence>
<evidence type="ECO:0000256" key="10">
    <source>
        <dbReference type="ARBA" id="ARBA00022723"/>
    </source>
</evidence>
<comment type="function">
    <text evidence="24">Catalyzes the ATP-dependent phosphorylation of sn-l,2-diacylglycerol (DAG) to phosphatidic acid. Involved in the recycling of diacylglycerol produced as a by-product during membrane-derived oligosaccharide (MDO) biosynthesis.</text>
</comment>
<evidence type="ECO:0000256" key="22">
    <source>
        <dbReference type="PIRSR" id="PIRSR600829-3"/>
    </source>
</evidence>
<evidence type="ECO:0000256" key="13">
    <source>
        <dbReference type="ARBA" id="ARBA00022840"/>
    </source>
</evidence>
<keyword evidence="17 24" id="KW-0472">Membrane</keyword>
<evidence type="ECO:0000256" key="7">
    <source>
        <dbReference type="ARBA" id="ARBA00022519"/>
    </source>
</evidence>
<keyword evidence="5" id="KW-1003">Cell membrane</keyword>
<dbReference type="GeneID" id="303166910"/>
<evidence type="ECO:0000256" key="2">
    <source>
        <dbReference type="ARBA" id="ARBA00005967"/>
    </source>
</evidence>
<comment type="cofactor">
    <cofactor evidence="23">
        <name>Mg(2+)</name>
        <dbReference type="ChEBI" id="CHEBI:18420"/>
    </cofactor>
    <text evidence="23">Mn(2+), Zn(2+), Cd(2+) and Co(2+) support activity to lesser extents.</text>
</comment>